<comment type="caution">
    <text evidence="3">The sequence shown here is derived from an EMBL/GenBank/DDBJ whole genome shotgun (WGS) entry which is preliminary data.</text>
</comment>
<dbReference type="EMBL" id="ACIL03000016">
    <property type="protein sequence ID" value="ESL02401.1"/>
    <property type="molecule type" value="Genomic_DNA"/>
</dbReference>
<keyword evidence="4" id="KW-1185">Reference proteome</keyword>
<dbReference type="Proteomes" id="UP000018227">
    <property type="component" value="Unassembled WGS sequence"/>
</dbReference>
<proteinExistence type="predicted"/>
<dbReference type="RefSeq" id="WP_023355383.1">
    <property type="nucleotide sequence ID" value="NZ_KI535369.1"/>
</dbReference>
<accession>V2Y3W8</accession>
<name>V2Y3W8_9FIRM</name>
<dbReference type="Pfam" id="PF14193">
    <property type="entry name" value="DUF4315"/>
    <property type="match status" value="1"/>
</dbReference>
<evidence type="ECO:0000313" key="3">
    <source>
        <dbReference type="EMBL" id="ESL02401.1"/>
    </source>
</evidence>
<feature type="compositionally biased region" description="Acidic residues" evidence="2">
    <location>
        <begin position="103"/>
        <end position="115"/>
    </location>
</feature>
<evidence type="ECO:0000256" key="1">
    <source>
        <dbReference type="SAM" id="Coils"/>
    </source>
</evidence>
<dbReference type="OrthoDB" id="1957585at2"/>
<dbReference type="HOGENOM" id="CLU_150498_0_0_9"/>
<evidence type="ECO:0008006" key="5">
    <source>
        <dbReference type="Google" id="ProtNLM"/>
    </source>
</evidence>
<dbReference type="InterPro" id="IPR025464">
    <property type="entry name" value="DUF4315"/>
</dbReference>
<dbReference type="eggNOG" id="ENOG503236E">
    <property type="taxonomic scope" value="Bacteria"/>
</dbReference>
<evidence type="ECO:0000256" key="2">
    <source>
        <dbReference type="SAM" id="MobiDB-lite"/>
    </source>
</evidence>
<organism evidence="3 4">
    <name type="scientific">Catonella morbi ATCC 51271</name>
    <dbReference type="NCBI Taxonomy" id="592026"/>
    <lineage>
        <taxon>Bacteria</taxon>
        <taxon>Bacillati</taxon>
        <taxon>Bacillota</taxon>
        <taxon>Clostridia</taxon>
        <taxon>Lachnospirales</taxon>
        <taxon>Lachnospiraceae</taxon>
        <taxon>Catonella</taxon>
    </lineage>
</organism>
<dbReference type="AlphaFoldDB" id="V2Y3W8"/>
<reference evidence="3 4" key="1">
    <citation type="submission" date="2013-06" db="EMBL/GenBank/DDBJ databases">
        <authorList>
            <person name="Weinstock G."/>
            <person name="Sodergren E."/>
            <person name="Clifton S."/>
            <person name="Fulton L."/>
            <person name="Fulton B."/>
            <person name="Courtney L."/>
            <person name="Fronick C."/>
            <person name="Harrison M."/>
            <person name="Strong C."/>
            <person name="Farmer C."/>
            <person name="Delahaunty K."/>
            <person name="Markovic C."/>
            <person name="Hall O."/>
            <person name="Minx P."/>
            <person name="Tomlinson C."/>
            <person name="Mitreva M."/>
            <person name="Nelson J."/>
            <person name="Hou S."/>
            <person name="Wollam A."/>
            <person name="Pepin K.H."/>
            <person name="Johnson M."/>
            <person name="Bhonagiri V."/>
            <person name="Nash W.E."/>
            <person name="Warren W."/>
            <person name="Chinwalla A."/>
            <person name="Mardis E.R."/>
            <person name="Wilson R.K."/>
        </authorList>
    </citation>
    <scope>NUCLEOTIDE SEQUENCE [LARGE SCALE GENOMIC DNA]</scope>
    <source>
        <strain evidence="3 4">ATCC 51271</strain>
    </source>
</reference>
<feature type="compositionally biased region" description="Basic and acidic residues" evidence="2">
    <location>
        <begin position="82"/>
        <end position="102"/>
    </location>
</feature>
<feature type="coiled-coil region" evidence="1">
    <location>
        <begin position="5"/>
        <end position="39"/>
    </location>
</feature>
<protein>
    <recommendedName>
        <fullName evidence="5">DUF4315 family protein</fullName>
    </recommendedName>
</protein>
<dbReference type="STRING" id="592026.GCWU0000282_002536"/>
<evidence type="ECO:0000313" key="4">
    <source>
        <dbReference type="Proteomes" id="UP000018227"/>
    </source>
</evidence>
<gene>
    <name evidence="3" type="ORF">GCWU0000282_002536</name>
</gene>
<feature type="region of interest" description="Disordered" evidence="2">
    <location>
        <begin position="73"/>
        <end position="115"/>
    </location>
</feature>
<sequence>MYARLDRLRAELKKAVIKRDAAEEKVKQIEAKLKEEENRQIVCNVASYNMSPEELAEFLKLVKDGKLQEMLNGNVPMPVSIETDKSNIDDEKPNNDMEKEDSFYNEEDILDEEND</sequence>
<keyword evidence="1" id="KW-0175">Coiled coil</keyword>